<keyword evidence="6 7" id="KW-0482">Metalloprotease</keyword>
<keyword evidence="4 7" id="KW-0378">Hydrolase</keyword>
<evidence type="ECO:0000313" key="9">
    <source>
        <dbReference type="EMBL" id="GFR80527.1"/>
    </source>
</evidence>
<dbReference type="GO" id="GO:0046872">
    <property type="term" value="F:metal ion binding"/>
    <property type="evidence" value="ECO:0007669"/>
    <property type="project" value="UniProtKB-UniRule"/>
</dbReference>
<dbReference type="Gene3D" id="1.10.1370.40">
    <property type="match status" value="1"/>
</dbReference>
<sequence>FGFDGNNVMVTGLFSDHYSTLVREAAYRIFLHPDQHQSEILDYLLSARNQLAKLVGFETYSHRANKGTMIESPESIIQFLNLLSERLKSRSEVDFEAMLRLKQEQESNAKDIMPWDPPYLTALGRQKRSTMSNMESMPYFSLGCVMEGLNQLFQCLFAVSLQHVQLSPGEAWTDDIYKLAVIHRSEGVIGYIYCDFFERCGKPNQVISTFARHYKSGEPMKNSAVKALCDSKKMFAASDMQQQVFFSMLDQLYHGQHPLQGSTTELMAQTQRQYYSIDYVENTAWQLRFSHLVGYGARYYAYLVSKAVAAQLWHSCFKADPFSREMGTKYREEMLAHGGEKHPLKLVEGMLGQKPTVENMVEALMLDLDDSIRTLDSS</sequence>
<keyword evidence="2 7" id="KW-0645">Protease</keyword>
<dbReference type="InterPro" id="IPR024077">
    <property type="entry name" value="Neurolysin/TOP_dom2"/>
</dbReference>
<dbReference type="SUPFAM" id="SSF55486">
    <property type="entry name" value="Metalloproteases ('zincins'), catalytic domain"/>
    <property type="match status" value="1"/>
</dbReference>
<accession>A0AAV4G4B9</accession>
<dbReference type="InterPro" id="IPR045090">
    <property type="entry name" value="Pept_M3A_M3B"/>
</dbReference>
<evidence type="ECO:0000256" key="6">
    <source>
        <dbReference type="ARBA" id="ARBA00023049"/>
    </source>
</evidence>
<dbReference type="GO" id="GO:0005739">
    <property type="term" value="C:mitochondrion"/>
    <property type="evidence" value="ECO:0007669"/>
    <property type="project" value="TreeGrafter"/>
</dbReference>
<keyword evidence="10" id="KW-1185">Reference proteome</keyword>
<dbReference type="InterPro" id="IPR001567">
    <property type="entry name" value="Pept_M3A_M3B_dom"/>
</dbReference>
<comment type="caution">
    <text evidence="9">The sequence shown here is derived from an EMBL/GenBank/DDBJ whole genome shotgun (WGS) entry which is preliminary data.</text>
</comment>
<comment type="cofactor">
    <cofactor evidence="7">
        <name>Zn(2+)</name>
        <dbReference type="ChEBI" id="CHEBI:29105"/>
    </cofactor>
    <text evidence="7">Binds 1 zinc ion.</text>
</comment>
<keyword evidence="5 7" id="KW-0862">Zinc</keyword>
<evidence type="ECO:0000256" key="5">
    <source>
        <dbReference type="ARBA" id="ARBA00022833"/>
    </source>
</evidence>
<dbReference type="EMBL" id="BMAT01011857">
    <property type="protein sequence ID" value="GFR80527.1"/>
    <property type="molecule type" value="Genomic_DNA"/>
</dbReference>
<evidence type="ECO:0000256" key="2">
    <source>
        <dbReference type="ARBA" id="ARBA00022670"/>
    </source>
</evidence>
<dbReference type="AlphaFoldDB" id="A0AAV4G4B9"/>
<dbReference type="Proteomes" id="UP000762676">
    <property type="component" value="Unassembled WGS sequence"/>
</dbReference>
<dbReference type="PANTHER" id="PTHR11804:SF79">
    <property type="entry name" value="MITOCHONDRIAL INTERMEDIATE PEPTIDASE"/>
    <property type="match status" value="1"/>
</dbReference>
<evidence type="ECO:0000259" key="8">
    <source>
        <dbReference type="Pfam" id="PF01432"/>
    </source>
</evidence>
<evidence type="ECO:0000256" key="3">
    <source>
        <dbReference type="ARBA" id="ARBA00022723"/>
    </source>
</evidence>
<comment type="similarity">
    <text evidence="1 7">Belongs to the peptidase M3 family.</text>
</comment>
<feature type="non-terminal residue" evidence="9">
    <location>
        <position position="1"/>
    </location>
</feature>
<dbReference type="Gene3D" id="1.10.1370.10">
    <property type="entry name" value="Neurolysin, domain 3"/>
    <property type="match status" value="1"/>
</dbReference>
<reference evidence="9 10" key="1">
    <citation type="journal article" date="2021" name="Elife">
        <title>Chloroplast acquisition without the gene transfer in kleptoplastic sea slugs, Plakobranchus ocellatus.</title>
        <authorList>
            <person name="Maeda T."/>
            <person name="Takahashi S."/>
            <person name="Yoshida T."/>
            <person name="Shimamura S."/>
            <person name="Takaki Y."/>
            <person name="Nagai Y."/>
            <person name="Toyoda A."/>
            <person name="Suzuki Y."/>
            <person name="Arimoto A."/>
            <person name="Ishii H."/>
            <person name="Satoh N."/>
            <person name="Nishiyama T."/>
            <person name="Hasebe M."/>
            <person name="Maruyama T."/>
            <person name="Minagawa J."/>
            <person name="Obokata J."/>
            <person name="Shigenobu S."/>
        </authorList>
    </citation>
    <scope>NUCLEOTIDE SEQUENCE [LARGE SCALE GENOMIC DNA]</scope>
</reference>
<evidence type="ECO:0000256" key="7">
    <source>
        <dbReference type="RuleBase" id="RU003435"/>
    </source>
</evidence>
<dbReference type="Pfam" id="PF01432">
    <property type="entry name" value="Peptidase_M3"/>
    <property type="match status" value="2"/>
</dbReference>
<dbReference type="PANTHER" id="PTHR11804">
    <property type="entry name" value="PROTEASE M3 THIMET OLIGOPEPTIDASE-RELATED"/>
    <property type="match status" value="1"/>
</dbReference>
<dbReference type="GO" id="GO:0006627">
    <property type="term" value="P:protein processing involved in protein targeting to mitochondrion"/>
    <property type="evidence" value="ECO:0007669"/>
    <property type="project" value="TreeGrafter"/>
</dbReference>
<dbReference type="GO" id="GO:0004222">
    <property type="term" value="F:metalloendopeptidase activity"/>
    <property type="evidence" value="ECO:0007669"/>
    <property type="project" value="InterPro"/>
</dbReference>
<protein>
    <submittedName>
        <fullName evidence="9">Mitochondrial intermediate peptidase</fullName>
    </submittedName>
</protein>
<feature type="domain" description="Peptidase M3A/M3B catalytic" evidence="8">
    <location>
        <begin position="21"/>
        <end position="204"/>
    </location>
</feature>
<evidence type="ECO:0000256" key="1">
    <source>
        <dbReference type="ARBA" id="ARBA00006040"/>
    </source>
</evidence>
<feature type="domain" description="Peptidase M3A/M3B catalytic" evidence="8">
    <location>
        <begin position="205"/>
        <end position="365"/>
    </location>
</feature>
<evidence type="ECO:0000313" key="10">
    <source>
        <dbReference type="Proteomes" id="UP000762676"/>
    </source>
</evidence>
<keyword evidence="3 7" id="KW-0479">Metal-binding</keyword>
<proteinExistence type="inferred from homology"/>
<dbReference type="GO" id="GO:0006518">
    <property type="term" value="P:peptide metabolic process"/>
    <property type="evidence" value="ECO:0007669"/>
    <property type="project" value="TreeGrafter"/>
</dbReference>
<evidence type="ECO:0000256" key="4">
    <source>
        <dbReference type="ARBA" id="ARBA00022801"/>
    </source>
</evidence>
<name>A0AAV4G4B9_9GAST</name>
<gene>
    <name evidence="9" type="ORF">ElyMa_005900600</name>
</gene>
<organism evidence="9 10">
    <name type="scientific">Elysia marginata</name>
    <dbReference type="NCBI Taxonomy" id="1093978"/>
    <lineage>
        <taxon>Eukaryota</taxon>
        <taxon>Metazoa</taxon>
        <taxon>Spiralia</taxon>
        <taxon>Lophotrochozoa</taxon>
        <taxon>Mollusca</taxon>
        <taxon>Gastropoda</taxon>
        <taxon>Heterobranchia</taxon>
        <taxon>Euthyneura</taxon>
        <taxon>Panpulmonata</taxon>
        <taxon>Sacoglossa</taxon>
        <taxon>Placobranchoidea</taxon>
        <taxon>Plakobranchidae</taxon>
        <taxon>Elysia</taxon>
    </lineage>
</organism>